<organism evidence="1">
    <name type="scientific">marine sediment metagenome</name>
    <dbReference type="NCBI Taxonomy" id="412755"/>
    <lineage>
        <taxon>unclassified sequences</taxon>
        <taxon>metagenomes</taxon>
        <taxon>ecological metagenomes</taxon>
    </lineage>
</organism>
<evidence type="ECO:0000313" key="1">
    <source>
        <dbReference type="EMBL" id="GAI19623.1"/>
    </source>
</evidence>
<protein>
    <submittedName>
        <fullName evidence="1">Uncharacterized protein</fullName>
    </submittedName>
</protein>
<dbReference type="Pfam" id="PF06224">
    <property type="entry name" value="AlkZ-like"/>
    <property type="match status" value="1"/>
</dbReference>
<feature type="non-terminal residue" evidence="1">
    <location>
        <position position="174"/>
    </location>
</feature>
<dbReference type="EMBL" id="BARV01018405">
    <property type="protein sequence ID" value="GAI19623.1"/>
    <property type="molecule type" value="Genomic_DNA"/>
</dbReference>
<comment type="caution">
    <text evidence="1">The sequence shown here is derived from an EMBL/GenBank/DDBJ whole genome shotgun (WGS) entry which is preliminary data.</text>
</comment>
<name>X1LKM0_9ZZZZ</name>
<proteinExistence type="predicted"/>
<accession>X1LKM0</accession>
<sequence length="174" mass="19691">MELNWSIEQARLYQLWAIGLHGTLYPSGETGIRTCFHDLQGIQLDPLPVLGRNHDLVIQARVAGTHPGEALELIHRERLGFEYWDKVLCVIPIEEFPQFRALMTAGGEPWEAKRETRLNQEHPGATEAVYRAVAEHGPLSSRELRDLDIAQGDYRGWKSTKAANAALEVLWNRG</sequence>
<dbReference type="InterPro" id="IPR009351">
    <property type="entry name" value="AlkZ-like"/>
</dbReference>
<dbReference type="AlphaFoldDB" id="X1LKM0"/>
<dbReference type="PANTHER" id="PTHR30528">
    <property type="entry name" value="CYTOPLASMIC PROTEIN"/>
    <property type="match status" value="1"/>
</dbReference>
<dbReference type="PANTHER" id="PTHR30528:SF0">
    <property type="entry name" value="CYTOPLASMIC PROTEIN"/>
    <property type="match status" value="1"/>
</dbReference>
<gene>
    <name evidence="1" type="ORF">S06H3_31136</name>
</gene>
<reference evidence="1" key="1">
    <citation type="journal article" date="2014" name="Front. Microbiol.">
        <title>High frequency of phylogenetically diverse reductive dehalogenase-homologous genes in deep subseafloor sedimentary metagenomes.</title>
        <authorList>
            <person name="Kawai M."/>
            <person name="Futagami T."/>
            <person name="Toyoda A."/>
            <person name="Takaki Y."/>
            <person name="Nishi S."/>
            <person name="Hori S."/>
            <person name="Arai W."/>
            <person name="Tsubouchi T."/>
            <person name="Morono Y."/>
            <person name="Uchiyama I."/>
            <person name="Ito T."/>
            <person name="Fujiyama A."/>
            <person name="Inagaki F."/>
            <person name="Takami H."/>
        </authorList>
    </citation>
    <scope>NUCLEOTIDE SEQUENCE</scope>
    <source>
        <strain evidence="1">Expedition CK06-06</strain>
    </source>
</reference>